<dbReference type="InterPro" id="IPR047662">
    <property type="entry name" value="SemiSWEET"/>
</dbReference>
<feature type="transmembrane region" description="Helical" evidence="5">
    <location>
        <begin position="61"/>
        <end position="78"/>
    </location>
</feature>
<reference evidence="6" key="1">
    <citation type="submission" date="2016-09" db="EMBL/GenBank/DDBJ databases">
        <title>Genome sequence of Chlorobaculum limnaeum.</title>
        <authorList>
            <person name="Liu Z."/>
            <person name="Tank M."/>
            <person name="Bryant D.A."/>
        </authorList>
    </citation>
    <scope>NUCLEOTIDE SEQUENCE [LARGE SCALE GENOMIC DNA]</scope>
    <source>
        <strain evidence="6">DSM 1677</strain>
    </source>
</reference>
<dbReference type="OrthoDB" id="122062at2"/>
<organism evidence="6 7">
    <name type="scientific">Chlorobaculum limnaeum</name>
    <dbReference type="NCBI Taxonomy" id="274537"/>
    <lineage>
        <taxon>Bacteria</taxon>
        <taxon>Pseudomonadati</taxon>
        <taxon>Chlorobiota</taxon>
        <taxon>Chlorobiia</taxon>
        <taxon>Chlorobiales</taxon>
        <taxon>Chlorobiaceae</taxon>
        <taxon>Chlorobaculum</taxon>
    </lineage>
</organism>
<protein>
    <recommendedName>
        <fullName evidence="8">Glutathione synthetase</fullName>
    </recommendedName>
</protein>
<dbReference type="GO" id="GO:0016020">
    <property type="term" value="C:membrane"/>
    <property type="evidence" value="ECO:0007669"/>
    <property type="project" value="UniProtKB-SubCell"/>
</dbReference>
<dbReference type="Proteomes" id="UP000095185">
    <property type="component" value="Chromosome"/>
</dbReference>
<feature type="transmembrane region" description="Helical" evidence="5">
    <location>
        <begin position="6"/>
        <end position="23"/>
    </location>
</feature>
<dbReference type="Gene3D" id="1.20.1280.290">
    <property type="match status" value="1"/>
</dbReference>
<keyword evidence="7" id="KW-1185">Reference proteome</keyword>
<dbReference type="GO" id="GO:0051119">
    <property type="term" value="F:sugar transmembrane transporter activity"/>
    <property type="evidence" value="ECO:0007669"/>
    <property type="project" value="InterPro"/>
</dbReference>
<accession>A0A1D8D0H2</accession>
<evidence type="ECO:0000256" key="1">
    <source>
        <dbReference type="ARBA" id="ARBA00004141"/>
    </source>
</evidence>
<dbReference type="InterPro" id="IPR006603">
    <property type="entry name" value="PQ-loop_rpt"/>
</dbReference>
<dbReference type="STRING" id="274537.BIU88_11470"/>
<evidence type="ECO:0000313" key="7">
    <source>
        <dbReference type="Proteomes" id="UP000095185"/>
    </source>
</evidence>
<evidence type="ECO:0000256" key="3">
    <source>
        <dbReference type="ARBA" id="ARBA00022989"/>
    </source>
</evidence>
<keyword evidence="2 5" id="KW-0812">Transmembrane</keyword>
<keyword evidence="4 5" id="KW-0472">Membrane</keyword>
<evidence type="ECO:0000256" key="2">
    <source>
        <dbReference type="ARBA" id="ARBA00022692"/>
    </source>
</evidence>
<feature type="transmembrane region" description="Helical" evidence="5">
    <location>
        <begin position="35"/>
        <end position="55"/>
    </location>
</feature>
<evidence type="ECO:0000256" key="5">
    <source>
        <dbReference type="SAM" id="Phobius"/>
    </source>
</evidence>
<keyword evidence="3 5" id="KW-1133">Transmembrane helix</keyword>
<evidence type="ECO:0000313" key="6">
    <source>
        <dbReference type="EMBL" id="AOS84696.1"/>
    </source>
</evidence>
<comment type="subcellular location">
    <subcellularLocation>
        <location evidence="1">Membrane</location>
        <topology evidence="1">Multi-pass membrane protein</topology>
    </subcellularLocation>
</comment>
<dbReference type="Pfam" id="PF04193">
    <property type="entry name" value="PQ-loop"/>
    <property type="match status" value="1"/>
</dbReference>
<evidence type="ECO:0000256" key="4">
    <source>
        <dbReference type="ARBA" id="ARBA00023136"/>
    </source>
</evidence>
<dbReference type="AlphaFoldDB" id="A0A1D8D0H2"/>
<dbReference type="EMBL" id="CP017305">
    <property type="protein sequence ID" value="AOS84696.1"/>
    <property type="molecule type" value="Genomic_DNA"/>
</dbReference>
<name>A0A1D8D0H2_CHLLM</name>
<proteinExistence type="predicted"/>
<evidence type="ECO:0008006" key="8">
    <source>
        <dbReference type="Google" id="ProtNLM"/>
    </source>
</evidence>
<sequence length="88" mass="9842">METELLGYVAGILTTFAFLPQALRMIRTRQARDVSMTWAASMTAGVFLWFCYGMLKHSVPLISANIVTLLLLFVILFVKIRDRGNSGS</sequence>
<gene>
    <name evidence="6" type="ORF">BIU88_11470</name>
</gene>
<dbReference type="RefSeq" id="WP_069810887.1">
    <property type="nucleotide sequence ID" value="NZ_CP017305.1"/>
</dbReference>
<dbReference type="KEGG" id="clz:BIU88_11470"/>
<dbReference type="NCBIfam" id="NF037968">
    <property type="entry name" value="SemiSWEET_2"/>
    <property type="match status" value="1"/>
</dbReference>